<accession>A0A3S4ZUM8</accession>
<evidence type="ECO:0000313" key="7">
    <source>
        <dbReference type="Proteomes" id="UP000784294"/>
    </source>
</evidence>
<keyword evidence="3 5" id="KW-1133">Transmembrane helix</keyword>
<proteinExistence type="predicted"/>
<keyword evidence="4 5" id="KW-0472">Membrane</keyword>
<dbReference type="InterPro" id="IPR002293">
    <property type="entry name" value="AA/rel_permease1"/>
</dbReference>
<dbReference type="GO" id="GO:0061459">
    <property type="term" value="F:L-arginine transmembrane transporter activity"/>
    <property type="evidence" value="ECO:0007669"/>
    <property type="project" value="TreeGrafter"/>
</dbReference>
<evidence type="ECO:0000256" key="5">
    <source>
        <dbReference type="SAM" id="Phobius"/>
    </source>
</evidence>
<evidence type="ECO:0000256" key="3">
    <source>
        <dbReference type="ARBA" id="ARBA00022989"/>
    </source>
</evidence>
<dbReference type="PANTHER" id="PTHR43243:SF105">
    <property type="entry name" value="CATIONIC AMINO ACID TRANSPORTER C-TERMINAL DOMAIN-CONTAINING PROTEIN"/>
    <property type="match status" value="1"/>
</dbReference>
<reference evidence="6" key="1">
    <citation type="submission" date="2018-11" db="EMBL/GenBank/DDBJ databases">
        <authorList>
            <consortium name="Pathogen Informatics"/>
        </authorList>
    </citation>
    <scope>NUCLEOTIDE SEQUENCE</scope>
</reference>
<name>A0A3S4ZUM8_9PLAT</name>
<keyword evidence="7" id="KW-1185">Reference proteome</keyword>
<dbReference type="Proteomes" id="UP000784294">
    <property type="component" value="Unassembled WGS sequence"/>
</dbReference>
<dbReference type="Pfam" id="PF13520">
    <property type="entry name" value="AA_permease_2"/>
    <property type="match status" value="1"/>
</dbReference>
<protein>
    <recommendedName>
        <fullName evidence="8">Amino acid permease/ SLC12A domain-containing protein</fullName>
    </recommendedName>
</protein>
<comment type="caution">
    <text evidence="6">The sequence shown here is derived from an EMBL/GenBank/DDBJ whole genome shotgun (WGS) entry which is preliminary data.</text>
</comment>
<evidence type="ECO:0008006" key="8">
    <source>
        <dbReference type="Google" id="ProtNLM"/>
    </source>
</evidence>
<dbReference type="GO" id="GO:0097638">
    <property type="term" value="P:L-arginine import across plasma membrane"/>
    <property type="evidence" value="ECO:0007669"/>
    <property type="project" value="TreeGrafter"/>
</dbReference>
<gene>
    <name evidence="6" type="ORF">PXEA_LOCUS1060</name>
</gene>
<feature type="transmembrane region" description="Helical" evidence="5">
    <location>
        <begin position="79"/>
        <end position="103"/>
    </location>
</feature>
<evidence type="ECO:0000313" key="6">
    <source>
        <dbReference type="EMBL" id="VEL07620.1"/>
    </source>
</evidence>
<comment type="subcellular location">
    <subcellularLocation>
        <location evidence="1">Membrane</location>
        <topology evidence="1">Multi-pass membrane protein</topology>
    </subcellularLocation>
</comment>
<feature type="transmembrane region" description="Helical" evidence="5">
    <location>
        <begin position="33"/>
        <end position="59"/>
    </location>
</feature>
<sequence length="168" mass="18054">MSGASTCFYAFVGFDILSTTGEEARSAARSIPIATGLTLAVSCLLYLGVSTVLTLIAPFGSLTSSTPIAEAFDKIGLVWVKWVIGLGGVFGLSASLLGSLFPLPRILFAMAKDGLVFAVRHRLSEEAGYNRIHQEMWNFIRQWLPAVTLPASPEEMILITDGSELGER</sequence>
<dbReference type="AlphaFoldDB" id="A0A3S4ZUM8"/>
<dbReference type="PANTHER" id="PTHR43243">
    <property type="entry name" value="INNER MEMBRANE TRANSPORTER YGJI-RELATED"/>
    <property type="match status" value="1"/>
</dbReference>
<dbReference type="GO" id="GO:0000064">
    <property type="term" value="F:L-ornithine transmembrane transporter activity"/>
    <property type="evidence" value="ECO:0007669"/>
    <property type="project" value="TreeGrafter"/>
</dbReference>
<evidence type="ECO:0000256" key="4">
    <source>
        <dbReference type="ARBA" id="ARBA00023136"/>
    </source>
</evidence>
<dbReference type="GO" id="GO:0005886">
    <property type="term" value="C:plasma membrane"/>
    <property type="evidence" value="ECO:0007669"/>
    <property type="project" value="TreeGrafter"/>
</dbReference>
<dbReference type="Gene3D" id="1.20.1740.10">
    <property type="entry name" value="Amino acid/polyamine transporter I"/>
    <property type="match status" value="1"/>
</dbReference>
<keyword evidence="2 5" id="KW-0812">Transmembrane</keyword>
<dbReference type="EMBL" id="CAAALY010002117">
    <property type="protein sequence ID" value="VEL07620.1"/>
    <property type="molecule type" value="Genomic_DNA"/>
</dbReference>
<evidence type="ECO:0000256" key="1">
    <source>
        <dbReference type="ARBA" id="ARBA00004141"/>
    </source>
</evidence>
<evidence type="ECO:0000256" key="2">
    <source>
        <dbReference type="ARBA" id="ARBA00022692"/>
    </source>
</evidence>
<dbReference type="GO" id="GO:0015189">
    <property type="term" value="F:L-lysine transmembrane transporter activity"/>
    <property type="evidence" value="ECO:0007669"/>
    <property type="project" value="TreeGrafter"/>
</dbReference>
<dbReference type="OrthoDB" id="3900342at2759"/>
<organism evidence="6 7">
    <name type="scientific">Protopolystoma xenopodis</name>
    <dbReference type="NCBI Taxonomy" id="117903"/>
    <lineage>
        <taxon>Eukaryota</taxon>
        <taxon>Metazoa</taxon>
        <taxon>Spiralia</taxon>
        <taxon>Lophotrochozoa</taxon>
        <taxon>Platyhelminthes</taxon>
        <taxon>Monogenea</taxon>
        <taxon>Polyopisthocotylea</taxon>
        <taxon>Polystomatidea</taxon>
        <taxon>Polystomatidae</taxon>
        <taxon>Protopolystoma</taxon>
    </lineage>
</organism>